<feature type="compositionally biased region" description="Basic and acidic residues" evidence="1">
    <location>
        <begin position="81"/>
        <end position="90"/>
    </location>
</feature>
<feature type="region of interest" description="Disordered" evidence="1">
    <location>
        <begin position="39"/>
        <end position="90"/>
    </location>
</feature>
<evidence type="ECO:0000313" key="2">
    <source>
        <dbReference type="EMBL" id="KAK9693109.1"/>
    </source>
</evidence>
<reference evidence="2 3" key="1">
    <citation type="journal article" date="2024" name="BMC Genomics">
        <title>De novo assembly and annotation of Popillia japonica's genome with initial clues to its potential as an invasive pest.</title>
        <authorList>
            <person name="Cucini C."/>
            <person name="Boschi S."/>
            <person name="Funari R."/>
            <person name="Cardaioli E."/>
            <person name="Iannotti N."/>
            <person name="Marturano G."/>
            <person name="Paoli F."/>
            <person name="Bruttini M."/>
            <person name="Carapelli A."/>
            <person name="Frati F."/>
            <person name="Nardi F."/>
        </authorList>
    </citation>
    <scope>NUCLEOTIDE SEQUENCE [LARGE SCALE GENOMIC DNA]</scope>
    <source>
        <strain evidence="2">DMR45628</strain>
    </source>
</reference>
<evidence type="ECO:0000313" key="3">
    <source>
        <dbReference type="Proteomes" id="UP001458880"/>
    </source>
</evidence>
<dbReference type="Proteomes" id="UP001458880">
    <property type="component" value="Unassembled WGS sequence"/>
</dbReference>
<accession>A0AAW1ITQ8</accession>
<feature type="compositionally biased region" description="Acidic residues" evidence="1">
    <location>
        <begin position="40"/>
        <end position="73"/>
    </location>
</feature>
<name>A0AAW1ITQ8_POPJA</name>
<comment type="caution">
    <text evidence="2">The sequence shown here is derived from an EMBL/GenBank/DDBJ whole genome shotgun (WGS) entry which is preliminary data.</text>
</comment>
<protein>
    <submittedName>
        <fullName evidence="2">Uncharacterized protein</fullName>
    </submittedName>
</protein>
<keyword evidence="3" id="KW-1185">Reference proteome</keyword>
<organism evidence="2 3">
    <name type="scientific">Popillia japonica</name>
    <name type="common">Japanese beetle</name>
    <dbReference type="NCBI Taxonomy" id="7064"/>
    <lineage>
        <taxon>Eukaryota</taxon>
        <taxon>Metazoa</taxon>
        <taxon>Ecdysozoa</taxon>
        <taxon>Arthropoda</taxon>
        <taxon>Hexapoda</taxon>
        <taxon>Insecta</taxon>
        <taxon>Pterygota</taxon>
        <taxon>Neoptera</taxon>
        <taxon>Endopterygota</taxon>
        <taxon>Coleoptera</taxon>
        <taxon>Polyphaga</taxon>
        <taxon>Scarabaeiformia</taxon>
        <taxon>Scarabaeidae</taxon>
        <taxon>Rutelinae</taxon>
        <taxon>Popillia</taxon>
    </lineage>
</organism>
<proteinExistence type="predicted"/>
<dbReference type="EMBL" id="JASPKY010000553">
    <property type="protein sequence ID" value="KAK9693109.1"/>
    <property type="molecule type" value="Genomic_DNA"/>
</dbReference>
<evidence type="ECO:0000256" key="1">
    <source>
        <dbReference type="SAM" id="MobiDB-lite"/>
    </source>
</evidence>
<sequence length="90" mass="10737">MFARRGSAVMGFHPLLKTIQKVAIWCYEEEQRRLQRLFDEVETDPQINEDSETDVEEDRLEIQPEDTESEQDMSDGMPQQDTEKEYHRKC</sequence>
<gene>
    <name evidence="2" type="ORF">QE152_g34418</name>
</gene>
<dbReference type="AlphaFoldDB" id="A0AAW1ITQ8"/>